<accession>A0ACC1YFU1</accession>
<evidence type="ECO:0000313" key="2">
    <source>
        <dbReference type="Proteomes" id="UP001164539"/>
    </source>
</evidence>
<comment type="caution">
    <text evidence="1">The sequence shown here is derived from an EMBL/GenBank/DDBJ whole genome shotgun (WGS) entry which is preliminary data.</text>
</comment>
<gene>
    <name evidence="1" type="ORF">OWV82_005819</name>
</gene>
<sequence>MEDVRKTSAPPSDAQFHNGSPGSPDSTCENQEKPTIENQEKVTDENQEETTCENQEVTTCENQEKTTYENQEEEAATIVGRRSRSGNADCSSSQDLASLAVEDEDEEYFSPVEVLTDCSRSVESETASSKASTSSESSEDRHNTISAYLWPSFFSLWKKGPGLKIHALSSLRGAPKNLPKGVPKGVPKLTRRKTKRIRGSKVLSFNTSLVDADLCCLKSSWKNFALSELQAATDNFSNERLIGEGGYAEVYKGQLEDGQLVAIKRLTRGTPEEMTVDYLSELGIIVHVDHPNIAKLIGYGVEGGMHLVLQLSPHGSLASLLYGSKEKLDWDIRHKIAVGTAEGLCYLHEGCQRRIIHKDIKASNILLTEDFEPQISDFGLAKWLPDQWTHHIVSKIEGTFGYLPPEFFMHGIVDEKTDVYAYGVLLLELITGRQALDSSQKSLVMWAKPLLEKDSIEQLIDPTLGDAYNKKQLNRLILIAAACIHQSSNCRPQMSQVVQILKGDESSLELITEQNQKPSKLLQRTYSEEFLDAEEYNSTKYMNDLNRHMEVILEEGIDT</sequence>
<keyword evidence="2" id="KW-1185">Reference proteome</keyword>
<protein>
    <submittedName>
        <fullName evidence="1">Kinase family protein</fullName>
    </submittedName>
</protein>
<reference evidence="1 2" key="1">
    <citation type="journal article" date="2023" name="Science">
        <title>Complex scaffold remodeling in plant triterpene biosynthesis.</title>
        <authorList>
            <person name="De La Pena R."/>
            <person name="Hodgson H."/>
            <person name="Liu J.C."/>
            <person name="Stephenson M.J."/>
            <person name="Martin A.C."/>
            <person name="Owen C."/>
            <person name="Harkess A."/>
            <person name="Leebens-Mack J."/>
            <person name="Jimenez L.E."/>
            <person name="Osbourn A."/>
            <person name="Sattely E.S."/>
        </authorList>
    </citation>
    <scope>NUCLEOTIDE SEQUENCE [LARGE SCALE GENOMIC DNA]</scope>
    <source>
        <strain evidence="2">cv. JPN11</strain>
        <tissue evidence="1">Leaf</tissue>
    </source>
</reference>
<organism evidence="1 2">
    <name type="scientific">Melia azedarach</name>
    <name type="common">Chinaberry tree</name>
    <dbReference type="NCBI Taxonomy" id="155640"/>
    <lineage>
        <taxon>Eukaryota</taxon>
        <taxon>Viridiplantae</taxon>
        <taxon>Streptophyta</taxon>
        <taxon>Embryophyta</taxon>
        <taxon>Tracheophyta</taxon>
        <taxon>Spermatophyta</taxon>
        <taxon>Magnoliopsida</taxon>
        <taxon>eudicotyledons</taxon>
        <taxon>Gunneridae</taxon>
        <taxon>Pentapetalae</taxon>
        <taxon>rosids</taxon>
        <taxon>malvids</taxon>
        <taxon>Sapindales</taxon>
        <taxon>Meliaceae</taxon>
        <taxon>Melia</taxon>
    </lineage>
</organism>
<proteinExistence type="predicted"/>
<keyword evidence="1" id="KW-0418">Kinase</keyword>
<dbReference type="EMBL" id="CM051396">
    <property type="protein sequence ID" value="KAJ4722296.1"/>
    <property type="molecule type" value="Genomic_DNA"/>
</dbReference>
<name>A0ACC1YFU1_MELAZ</name>
<evidence type="ECO:0000313" key="1">
    <source>
        <dbReference type="EMBL" id="KAJ4722296.1"/>
    </source>
</evidence>
<keyword evidence="1" id="KW-0808">Transferase</keyword>
<dbReference type="Proteomes" id="UP001164539">
    <property type="component" value="Chromosome 3"/>
</dbReference>